<reference evidence="4" key="2">
    <citation type="submission" date="2012-11" db="EMBL/GenBank/DDBJ databases">
        <authorList>
            <person name="Kuo A."/>
            <person name="Curtis B.A."/>
            <person name="Tanifuji G."/>
            <person name="Burki F."/>
            <person name="Gruber A."/>
            <person name="Irimia M."/>
            <person name="Maruyama S."/>
            <person name="Arias M.C."/>
            <person name="Ball S.G."/>
            <person name="Gile G.H."/>
            <person name="Hirakawa Y."/>
            <person name="Hopkins J.F."/>
            <person name="Rensing S.A."/>
            <person name="Schmutz J."/>
            <person name="Symeonidi A."/>
            <person name="Elias M."/>
            <person name="Eveleigh R.J."/>
            <person name="Herman E.K."/>
            <person name="Klute M.J."/>
            <person name="Nakayama T."/>
            <person name="Obornik M."/>
            <person name="Reyes-Prieto A."/>
            <person name="Armbrust E.V."/>
            <person name="Aves S.J."/>
            <person name="Beiko R.G."/>
            <person name="Coutinho P."/>
            <person name="Dacks J.B."/>
            <person name="Durnford D.G."/>
            <person name="Fast N.M."/>
            <person name="Green B.R."/>
            <person name="Grisdale C."/>
            <person name="Hempe F."/>
            <person name="Henrissat B."/>
            <person name="Hoppner M.P."/>
            <person name="Ishida K.-I."/>
            <person name="Kim E."/>
            <person name="Koreny L."/>
            <person name="Kroth P.G."/>
            <person name="Liu Y."/>
            <person name="Malik S.-B."/>
            <person name="Maier U.G."/>
            <person name="McRose D."/>
            <person name="Mock T."/>
            <person name="Neilson J.A."/>
            <person name="Onodera N.T."/>
            <person name="Poole A.M."/>
            <person name="Pritham E.J."/>
            <person name="Richards T.A."/>
            <person name="Rocap G."/>
            <person name="Roy S.W."/>
            <person name="Sarai C."/>
            <person name="Schaack S."/>
            <person name="Shirato S."/>
            <person name="Slamovits C.H."/>
            <person name="Spencer D.F."/>
            <person name="Suzuki S."/>
            <person name="Worden A.Z."/>
            <person name="Zauner S."/>
            <person name="Barry K."/>
            <person name="Bell C."/>
            <person name="Bharti A.K."/>
            <person name="Crow J.A."/>
            <person name="Grimwood J."/>
            <person name="Kramer R."/>
            <person name="Lindquist E."/>
            <person name="Lucas S."/>
            <person name="Salamov A."/>
            <person name="McFadden G.I."/>
            <person name="Lane C.E."/>
            <person name="Keeling P.J."/>
            <person name="Gray M.W."/>
            <person name="Grigoriev I.V."/>
            <person name="Archibald J.M."/>
        </authorList>
    </citation>
    <scope>NUCLEOTIDE SEQUENCE</scope>
    <source>
        <strain evidence="4">CCMP2712</strain>
    </source>
</reference>
<feature type="compositionally biased region" description="Basic and acidic residues" evidence="1">
    <location>
        <begin position="135"/>
        <end position="162"/>
    </location>
</feature>
<dbReference type="AlphaFoldDB" id="L1IFT9"/>
<evidence type="ECO:0000256" key="1">
    <source>
        <dbReference type="SAM" id="MobiDB-lite"/>
    </source>
</evidence>
<dbReference type="KEGG" id="gtt:GUITHDRAFT_118877"/>
<dbReference type="HOGENOM" id="CLU_870010_0_0_1"/>
<evidence type="ECO:0000313" key="4">
    <source>
        <dbReference type="Proteomes" id="UP000011087"/>
    </source>
</evidence>
<evidence type="ECO:0000313" key="3">
    <source>
        <dbReference type="EnsemblProtists" id="EKX34942"/>
    </source>
</evidence>
<dbReference type="Proteomes" id="UP000011087">
    <property type="component" value="Unassembled WGS sequence"/>
</dbReference>
<feature type="compositionally biased region" description="Basic and acidic residues" evidence="1">
    <location>
        <begin position="98"/>
        <end position="109"/>
    </location>
</feature>
<dbReference type="EnsemblProtists" id="EKX34942">
    <property type="protein sequence ID" value="EKX34942"/>
    <property type="gene ID" value="GUITHDRAFT_118877"/>
</dbReference>
<organism evidence="2">
    <name type="scientific">Guillardia theta (strain CCMP2712)</name>
    <name type="common">Cryptophyte</name>
    <dbReference type="NCBI Taxonomy" id="905079"/>
    <lineage>
        <taxon>Eukaryota</taxon>
        <taxon>Cryptophyceae</taxon>
        <taxon>Pyrenomonadales</taxon>
        <taxon>Geminigeraceae</taxon>
        <taxon>Guillardia</taxon>
    </lineage>
</organism>
<evidence type="ECO:0000313" key="2">
    <source>
        <dbReference type="EMBL" id="EKX34942.1"/>
    </source>
</evidence>
<dbReference type="GeneID" id="17291679"/>
<sequence length="320" mass="36064">MSWNPTQGIRKTGGSRFSVPRIQRDAGKVTTPPTPELSAWKTSPKHADGAARLGDTRVLKIVTPTSELVEVVQREESRENVRTVCASMSTQTEEDDVPSLREQEERHPILYDTYVEETPDMHGDSNQMPASRSDPTTHKASVDWHETTRGDDLDRADEEKGANVKRPSYKEEEDELKAMLADYLSAEGQDGAGEIELERIEDETRPTTSHRDQDVATSERRRRKLARMEEKGTKQGASPRELQLVPFTYPSLVGQYDPASDSVVIGLDVGTQGVLDLRDRFTRAFERELNLYSESRGYCSRLKRQSHSARKVFEDAGELV</sequence>
<feature type="region of interest" description="Disordered" evidence="1">
    <location>
        <begin position="1"/>
        <end position="51"/>
    </location>
</feature>
<reference evidence="3" key="3">
    <citation type="submission" date="2015-06" db="UniProtKB">
        <authorList>
            <consortium name="EnsemblProtists"/>
        </authorList>
    </citation>
    <scope>IDENTIFICATION</scope>
</reference>
<feature type="region of interest" description="Disordered" evidence="1">
    <location>
        <begin position="73"/>
        <end position="241"/>
    </location>
</feature>
<accession>L1IFT9</accession>
<keyword evidence="4" id="KW-1185">Reference proteome</keyword>
<dbReference type="PaxDb" id="55529-EKX34942"/>
<feature type="compositionally biased region" description="Polar residues" evidence="1">
    <location>
        <begin position="124"/>
        <end position="134"/>
    </location>
</feature>
<protein>
    <submittedName>
        <fullName evidence="2 3">Uncharacterized protein</fullName>
    </submittedName>
</protein>
<feature type="compositionally biased region" description="Basic and acidic residues" evidence="1">
    <location>
        <begin position="196"/>
        <end position="219"/>
    </location>
</feature>
<gene>
    <name evidence="2" type="ORF">GUITHDRAFT_118877</name>
</gene>
<dbReference type="EMBL" id="JH993100">
    <property type="protein sequence ID" value="EKX34942.1"/>
    <property type="molecule type" value="Genomic_DNA"/>
</dbReference>
<name>L1IFT9_GUITC</name>
<proteinExistence type="predicted"/>
<reference evidence="2 4" key="1">
    <citation type="journal article" date="2012" name="Nature">
        <title>Algal genomes reveal evolutionary mosaicism and the fate of nucleomorphs.</title>
        <authorList>
            <consortium name="DOE Joint Genome Institute"/>
            <person name="Curtis B.A."/>
            <person name="Tanifuji G."/>
            <person name="Burki F."/>
            <person name="Gruber A."/>
            <person name="Irimia M."/>
            <person name="Maruyama S."/>
            <person name="Arias M.C."/>
            <person name="Ball S.G."/>
            <person name="Gile G.H."/>
            <person name="Hirakawa Y."/>
            <person name="Hopkins J.F."/>
            <person name="Kuo A."/>
            <person name="Rensing S.A."/>
            <person name="Schmutz J."/>
            <person name="Symeonidi A."/>
            <person name="Elias M."/>
            <person name="Eveleigh R.J."/>
            <person name="Herman E.K."/>
            <person name="Klute M.J."/>
            <person name="Nakayama T."/>
            <person name="Obornik M."/>
            <person name="Reyes-Prieto A."/>
            <person name="Armbrust E.V."/>
            <person name="Aves S.J."/>
            <person name="Beiko R.G."/>
            <person name="Coutinho P."/>
            <person name="Dacks J.B."/>
            <person name="Durnford D.G."/>
            <person name="Fast N.M."/>
            <person name="Green B.R."/>
            <person name="Grisdale C.J."/>
            <person name="Hempel F."/>
            <person name="Henrissat B."/>
            <person name="Hoppner M.P."/>
            <person name="Ishida K."/>
            <person name="Kim E."/>
            <person name="Koreny L."/>
            <person name="Kroth P.G."/>
            <person name="Liu Y."/>
            <person name="Malik S.B."/>
            <person name="Maier U.G."/>
            <person name="McRose D."/>
            <person name="Mock T."/>
            <person name="Neilson J.A."/>
            <person name="Onodera N.T."/>
            <person name="Poole A.M."/>
            <person name="Pritham E.J."/>
            <person name="Richards T.A."/>
            <person name="Rocap G."/>
            <person name="Roy S.W."/>
            <person name="Sarai C."/>
            <person name="Schaack S."/>
            <person name="Shirato S."/>
            <person name="Slamovits C.H."/>
            <person name="Spencer D.F."/>
            <person name="Suzuki S."/>
            <person name="Worden A.Z."/>
            <person name="Zauner S."/>
            <person name="Barry K."/>
            <person name="Bell C."/>
            <person name="Bharti A.K."/>
            <person name="Crow J.A."/>
            <person name="Grimwood J."/>
            <person name="Kramer R."/>
            <person name="Lindquist E."/>
            <person name="Lucas S."/>
            <person name="Salamov A."/>
            <person name="McFadden G.I."/>
            <person name="Lane C.E."/>
            <person name="Keeling P.J."/>
            <person name="Gray M.W."/>
            <person name="Grigoriev I.V."/>
            <person name="Archibald J.M."/>
        </authorList>
    </citation>
    <scope>NUCLEOTIDE SEQUENCE</scope>
    <source>
        <strain evidence="2 4">CCMP2712</strain>
    </source>
</reference>
<dbReference type="RefSeq" id="XP_005821922.1">
    <property type="nucleotide sequence ID" value="XM_005821865.1"/>
</dbReference>